<dbReference type="SUPFAM" id="SSF57756">
    <property type="entry name" value="Retrovirus zinc finger-like domains"/>
    <property type="match status" value="1"/>
</dbReference>
<evidence type="ECO:0000256" key="2">
    <source>
        <dbReference type="SAM" id="MobiDB-lite"/>
    </source>
</evidence>
<accession>A0AA89BUI6</accession>
<comment type="caution">
    <text evidence="4">The sequence shown here is derived from an EMBL/GenBank/DDBJ whole genome shotgun (WGS) entry which is preliminary data.</text>
</comment>
<dbReference type="Proteomes" id="UP001186944">
    <property type="component" value="Unassembled WGS sequence"/>
</dbReference>
<keyword evidence="1" id="KW-0479">Metal-binding</keyword>
<dbReference type="PROSITE" id="PS50158">
    <property type="entry name" value="ZF_CCHC"/>
    <property type="match status" value="1"/>
</dbReference>
<protein>
    <recommendedName>
        <fullName evidence="3">CCHC-type domain-containing protein</fullName>
    </recommendedName>
</protein>
<evidence type="ECO:0000313" key="4">
    <source>
        <dbReference type="EMBL" id="KAK3096538.1"/>
    </source>
</evidence>
<gene>
    <name evidence="4" type="ORF">FSP39_001115</name>
</gene>
<feature type="domain" description="CCHC-type" evidence="3">
    <location>
        <begin position="260"/>
        <end position="274"/>
    </location>
</feature>
<dbReference type="AlphaFoldDB" id="A0AA89BUI6"/>
<feature type="compositionally biased region" description="Basic residues" evidence="2">
    <location>
        <begin position="200"/>
        <end position="210"/>
    </location>
</feature>
<dbReference type="GO" id="GO:0008270">
    <property type="term" value="F:zinc ion binding"/>
    <property type="evidence" value="ECO:0007669"/>
    <property type="project" value="UniProtKB-KW"/>
</dbReference>
<keyword evidence="1" id="KW-0862">Zinc</keyword>
<evidence type="ECO:0000313" key="5">
    <source>
        <dbReference type="Proteomes" id="UP001186944"/>
    </source>
</evidence>
<organism evidence="4 5">
    <name type="scientific">Pinctada imbricata</name>
    <name type="common">Atlantic pearl-oyster</name>
    <name type="synonym">Pinctada martensii</name>
    <dbReference type="NCBI Taxonomy" id="66713"/>
    <lineage>
        <taxon>Eukaryota</taxon>
        <taxon>Metazoa</taxon>
        <taxon>Spiralia</taxon>
        <taxon>Lophotrochozoa</taxon>
        <taxon>Mollusca</taxon>
        <taxon>Bivalvia</taxon>
        <taxon>Autobranchia</taxon>
        <taxon>Pteriomorphia</taxon>
        <taxon>Pterioida</taxon>
        <taxon>Pterioidea</taxon>
        <taxon>Pteriidae</taxon>
        <taxon>Pinctada</taxon>
    </lineage>
</organism>
<keyword evidence="5" id="KW-1185">Reference proteome</keyword>
<dbReference type="EMBL" id="VSWD01000007">
    <property type="protein sequence ID" value="KAK3096538.1"/>
    <property type="molecule type" value="Genomic_DNA"/>
</dbReference>
<feature type="region of interest" description="Disordered" evidence="2">
    <location>
        <begin position="199"/>
        <end position="227"/>
    </location>
</feature>
<evidence type="ECO:0000259" key="3">
    <source>
        <dbReference type="PROSITE" id="PS50158"/>
    </source>
</evidence>
<reference evidence="4" key="1">
    <citation type="submission" date="2019-08" db="EMBL/GenBank/DDBJ databases">
        <title>The improved chromosome-level genome for the pearl oyster Pinctada fucata martensii using PacBio sequencing and Hi-C.</title>
        <authorList>
            <person name="Zheng Z."/>
        </authorList>
    </citation>
    <scope>NUCLEOTIDE SEQUENCE</scope>
    <source>
        <strain evidence="4">ZZ-2019</strain>
        <tissue evidence="4">Adductor muscle</tissue>
    </source>
</reference>
<proteinExistence type="predicted"/>
<feature type="compositionally biased region" description="Low complexity" evidence="2">
    <location>
        <begin position="211"/>
        <end position="225"/>
    </location>
</feature>
<evidence type="ECO:0000256" key="1">
    <source>
        <dbReference type="PROSITE-ProRule" id="PRU00047"/>
    </source>
</evidence>
<dbReference type="InterPro" id="IPR001878">
    <property type="entry name" value="Znf_CCHC"/>
</dbReference>
<dbReference type="GO" id="GO:0003676">
    <property type="term" value="F:nucleic acid binding"/>
    <property type="evidence" value="ECO:0007669"/>
    <property type="project" value="InterPro"/>
</dbReference>
<dbReference type="InterPro" id="IPR036875">
    <property type="entry name" value="Znf_CCHC_sf"/>
</dbReference>
<sequence length="294" mass="32526">MNYFLLVRETEGGAFSRLFCWALWVESECSAIRRVSAQPSTSKFFPLFASMDSESDVSLRQILETVQSQALSINDLKSQVTSELSELKQEVHGSSAQVKKFKSDALVKWRSEGHRIQFVFNSEVAEELTQITWAIDNNKIDYAKEVISSLSDKVKRRNKLIKIADTSEGGWDTVRNYESNPVASDSEDESRINRAENRALKKRKLAKQKQSKSSNAATSATAPSPGMQLFRAPQFLSSQRFGSAQAASRGTGRNGGFGACFACGSFSHWRNECPFNFSAKSSSGSATATKPKSD</sequence>
<name>A0AA89BUI6_PINIB</name>
<keyword evidence="1" id="KW-0863">Zinc-finger</keyword>